<gene>
    <name evidence="1" type="ORF">S06H3_03874</name>
</gene>
<reference evidence="1" key="1">
    <citation type="journal article" date="2014" name="Front. Microbiol.">
        <title>High frequency of phylogenetically diverse reductive dehalogenase-homologous genes in deep subseafloor sedimentary metagenomes.</title>
        <authorList>
            <person name="Kawai M."/>
            <person name="Futagami T."/>
            <person name="Toyoda A."/>
            <person name="Takaki Y."/>
            <person name="Nishi S."/>
            <person name="Hori S."/>
            <person name="Arai W."/>
            <person name="Tsubouchi T."/>
            <person name="Morono Y."/>
            <person name="Uchiyama I."/>
            <person name="Ito T."/>
            <person name="Fujiyama A."/>
            <person name="Inagaki F."/>
            <person name="Takami H."/>
        </authorList>
    </citation>
    <scope>NUCLEOTIDE SEQUENCE</scope>
    <source>
        <strain evidence="1">Expedition CK06-06</strain>
    </source>
</reference>
<proteinExistence type="predicted"/>
<name>X1KLW1_9ZZZZ</name>
<comment type="caution">
    <text evidence="1">The sequence shown here is derived from an EMBL/GenBank/DDBJ whole genome shotgun (WGS) entry which is preliminary data.</text>
</comment>
<feature type="non-terminal residue" evidence="1">
    <location>
        <position position="1"/>
    </location>
</feature>
<dbReference type="EMBL" id="BARV01001308">
    <property type="protein sequence ID" value="GAH94590.1"/>
    <property type="molecule type" value="Genomic_DNA"/>
</dbReference>
<sequence length="47" mass="5582">YLSVLRELRIVKREVPITEDNLINQEKVFIYLMISSSAFGLDMFYLI</sequence>
<dbReference type="AlphaFoldDB" id="X1KLW1"/>
<protein>
    <submittedName>
        <fullName evidence="1">Uncharacterized protein</fullName>
    </submittedName>
</protein>
<evidence type="ECO:0000313" key="1">
    <source>
        <dbReference type="EMBL" id="GAH94590.1"/>
    </source>
</evidence>
<accession>X1KLW1</accession>
<organism evidence="1">
    <name type="scientific">marine sediment metagenome</name>
    <dbReference type="NCBI Taxonomy" id="412755"/>
    <lineage>
        <taxon>unclassified sequences</taxon>
        <taxon>metagenomes</taxon>
        <taxon>ecological metagenomes</taxon>
    </lineage>
</organism>